<evidence type="ECO:0000313" key="2">
    <source>
        <dbReference type="Proteomes" id="UP000240996"/>
    </source>
</evidence>
<accession>A0A2T4YRL5</accession>
<name>A0A2T4YRL5_9SPHN</name>
<dbReference type="Pfam" id="PF05960">
    <property type="entry name" value="DUF885"/>
    <property type="match status" value="1"/>
</dbReference>
<dbReference type="Proteomes" id="UP000240996">
    <property type="component" value="Unassembled WGS sequence"/>
</dbReference>
<sequence>MRTRFPARTAALLLALGSCTPDDPPTRDRVAATPVTAPVVAIAPDAWTAFRDRFFATWFALDPAFAVYQGRHEHDGGLPDWSAQGLGRQAAFLHRSIAAAGRFEAAALSPEQRFERDYLVMVARDKLFWLEAADAPHRNPAWYVAGGLDPNVYVVRAYADPVRRMRALIALLRRIPAATLQIQQNLATPMPISHVDYAANAFRGFASYYMDDSVKAFAGVADEGLQRELADAAMTASEAMRDLALWVEAQRPSATRSFALGPALFSQMLRETEGVDTPIATLEAAGRADLARNQRALAAACARFAFGLTVRDCLAQVNADKPVDGPVAEARRQIPMLRAFIVRRDLLTLAGSEEALVEESPPYSRQNLAYIDPPGPFDRGVPSVYYISPPDPRWTQAVRDAFVPGKSDLLFTSIHEAMPGHFVHFLHANRVPSLIGRVFVGYGYAEGWAHYAEEMMWEAGLGGGRADIHIGQLSNALLRDCRLLAAIGMHARGMTQAEAFTLFVDQCYQDEGNARQQALRGTYDPAYLNYTMGKLMIRRLREDWTAGRGGRRAWKAFHDRLLRYGGPPIPLVRQAMLGEPRPIAAF</sequence>
<protein>
    <submittedName>
        <fullName evidence="1">Uncharacterized protein (DUF885 family)</fullName>
    </submittedName>
</protein>
<dbReference type="InterPro" id="IPR010281">
    <property type="entry name" value="DUF885"/>
</dbReference>
<organism evidence="1 2">
    <name type="scientific">Sphingomonas aerolata</name>
    <dbReference type="NCBI Taxonomy" id="185951"/>
    <lineage>
        <taxon>Bacteria</taxon>
        <taxon>Pseudomonadati</taxon>
        <taxon>Pseudomonadota</taxon>
        <taxon>Alphaproteobacteria</taxon>
        <taxon>Sphingomonadales</taxon>
        <taxon>Sphingomonadaceae</taxon>
        <taxon>Sphingomonas</taxon>
    </lineage>
</organism>
<dbReference type="AlphaFoldDB" id="A0A2T4YRL5"/>
<dbReference type="PANTHER" id="PTHR33361">
    <property type="entry name" value="GLR0591 PROTEIN"/>
    <property type="match status" value="1"/>
</dbReference>
<proteinExistence type="predicted"/>
<reference evidence="1 2" key="1">
    <citation type="submission" date="2018-04" db="EMBL/GenBank/DDBJ databases">
        <title>Genomic Encyclopedia of Type Strains, Phase III (KMG-III): the genomes of soil and plant-associated and newly described type strains.</title>
        <authorList>
            <person name="Whitman W."/>
        </authorList>
    </citation>
    <scope>NUCLEOTIDE SEQUENCE [LARGE SCALE GENOMIC DNA]</scope>
    <source>
        <strain evidence="1 2">NW12</strain>
    </source>
</reference>
<evidence type="ECO:0000313" key="1">
    <source>
        <dbReference type="EMBL" id="PTM46156.1"/>
    </source>
</evidence>
<dbReference type="RefSeq" id="WP_107932483.1">
    <property type="nucleotide sequence ID" value="NZ_PZZN01000002.1"/>
</dbReference>
<gene>
    <name evidence="1" type="ORF">C8J24_2396</name>
</gene>
<dbReference type="PANTHER" id="PTHR33361:SF15">
    <property type="entry name" value="DUF885 FAMILY LIPOPROTEIN"/>
    <property type="match status" value="1"/>
</dbReference>
<dbReference type="EMBL" id="PZZN01000002">
    <property type="protein sequence ID" value="PTM46156.1"/>
    <property type="molecule type" value="Genomic_DNA"/>
</dbReference>
<comment type="caution">
    <text evidence="1">The sequence shown here is derived from an EMBL/GenBank/DDBJ whole genome shotgun (WGS) entry which is preliminary data.</text>
</comment>
<dbReference type="PROSITE" id="PS51257">
    <property type="entry name" value="PROKAR_LIPOPROTEIN"/>
    <property type="match status" value="1"/>
</dbReference>
<keyword evidence="2" id="KW-1185">Reference proteome</keyword>